<dbReference type="Gene3D" id="1.10.260.40">
    <property type="entry name" value="lambda repressor-like DNA-binding domains"/>
    <property type="match status" value="1"/>
</dbReference>
<dbReference type="Proteomes" id="UP000031883">
    <property type="component" value="Chromosome"/>
</dbReference>
<sequence length="99" mass="11310">MSSTQGEKLKLIRESERLNRRELTDLVGIPYGSYANYELDRMRMSFDAGVKIFKHPRFRKYQSWFMFDEVNPAAGQIAPALSLNGPEITTLPPSETKIG</sequence>
<protein>
    <recommendedName>
        <fullName evidence="3">XRE family transcriptional regulator</fullName>
    </recommendedName>
</protein>
<dbReference type="InterPro" id="IPR001387">
    <property type="entry name" value="Cro/C1-type_HTH"/>
</dbReference>
<evidence type="ECO:0008006" key="3">
    <source>
        <dbReference type="Google" id="ProtNLM"/>
    </source>
</evidence>
<reference evidence="1 2" key="1">
    <citation type="journal article" date="2015" name="Genome Announc.">
        <title>Thirty-Two Complete Genome Assemblies of Nine Yersinia Species, Including Y. pestis, Y. pseudotuberculosis, and Y. enterocolitica.</title>
        <authorList>
            <person name="Johnson S.L."/>
            <person name="Daligault H.E."/>
            <person name="Davenport K.W."/>
            <person name="Jaissle J."/>
            <person name="Frey K.G."/>
            <person name="Ladner J.T."/>
            <person name="Broomall S.M."/>
            <person name="Bishop-Lilly K.A."/>
            <person name="Bruce D.C."/>
            <person name="Coyne S.R."/>
            <person name="Gibbons H.S."/>
            <person name="Lo C.C."/>
            <person name="Munk A.C."/>
            <person name="Rosenzweig C.N."/>
            <person name="Koroleva G.I."/>
            <person name="Palacios G.F."/>
            <person name="Redden C.L."/>
            <person name="Xu Y."/>
            <person name="Minogue T.D."/>
            <person name="Chain P.S."/>
        </authorList>
    </citation>
    <scope>NUCLEOTIDE SEQUENCE [LARGE SCALE GENOMIC DNA]</scope>
    <source>
        <strain evidence="1 2">Y231</strain>
    </source>
</reference>
<evidence type="ECO:0000313" key="2">
    <source>
        <dbReference type="Proteomes" id="UP000031883"/>
    </source>
</evidence>
<accession>A0ABM5ST14</accession>
<keyword evidence="2" id="KW-1185">Reference proteome</keyword>
<organism evidence="1 2">
    <name type="scientific">Yersinia rochesterensis</name>
    <dbReference type="NCBI Taxonomy" id="1604335"/>
    <lineage>
        <taxon>Bacteria</taxon>
        <taxon>Pseudomonadati</taxon>
        <taxon>Pseudomonadota</taxon>
        <taxon>Gammaproteobacteria</taxon>
        <taxon>Enterobacterales</taxon>
        <taxon>Yersiniaceae</taxon>
        <taxon>Yersinia</taxon>
    </lineage>
</organism>
<gene>
    <name evidence="1" type="ORF">CH54_2639</name>
</gene>
<dbReference type="RefSeq" id="WP_042562491.1">
    <property type="nucleotide sequence ID" value="NZ_CP009997.1"/>
</dbReference>
<dbReference type="CDD" id="cd00093">
    <property type="entry name" value="HTH_XRE"/>
    <property type="match status" value="1"/>
</dbReference>
<proteinExistence type="predicted"/>
<dbReference type="SUPFAM" id="SSF47413">
    <property type="entry name" value="lambda repressor-like DNA-binding domains"/>
    <property type="match status" value="1"/>
</dbReference>
<dbReference type="InterPro" id="IPR010982">
    <property type="entry name" value="Lambda_DNA-bd_dom_sf"/>
</dbReference>
<dbReference type="EMBL" id="CP009997">
    <property type="protein sequence ID" value="AJJ37679.1"/>
    <property type="molecule type" value="Genomic_DNA"/>
</dbReference>
<evidence type="ECO:0000313" key="1">
    <source>
        <dbReference type="EMBL" id="AJJ37679.1"/>
    </source>
</evidence>
<name>A0ABM5ST14_9GAMM</name>